<keyword evidence="1" id="KW-0812">Transmembrane</keyword>
<gene>
    <name evidence="2" type="ORF">COZ13_06010</name>
</gene>
<dbReference type="Proteomes" id="UP000231028">
    <property type="component" value="Unassembled WGS sequence"/>
</dbReference>
<name>A0A2M7P1K3_9BACT</name>
<keyword evidence="1" id="KW-0472">Membrane</keyword>
<proteinExistence type="predicted"/>
<sequence>MKKLLQWTLDNLDTTLAVVVSVVAALFGAFGLFQSAVLPAISGALALLAISIIRDRGARDSLMAEIQKLQGTLRAIQSKPSADTFFKTRTPETTLISKAREEIWLVQETGSKVIEENFKPLEALIKRGGKVRLILASNDPKVVALIAFRNRNLNAASLTSRQNNAILYIESLYRAIKGASGSLEVRHLAYPLDITAVFIDPESAETTYREGLVRMVGFQNFFDDKRDFLITYSVEPETYQYFSQQFREMWKLSSDIERASHEGH</sequence>
<accession>A0A2M7P1K3</accession>
<evidence type="ECO:0000313" key="3">
    <source>
        <dbReference type="Proteomes" id="UP000231028"/>
    </source>
</evidence>
<evidence type="ECO:0000313" key="2">
    <source>
        <dbReference type="EMBL" id="PIY19314.1"/>
    </source>
</evidence>
<dbReference type="EMBL" id="PFKI01000183">
    <property type="protein sequence ID" value="PIY19314.1"/>
    <property type="molecule type" value="Genomic_DNA"/>
</dbReference>
<protein>
    <submittedName>
        <fullName evidence="2">Uncharacterized protein</fullName>
    </submittedName>
</protein>
<evidence type="ECO:0000256" key="1">
    <source>
        <dbReference type="SAM" id="Phobius"/>
    </source>
</evidence>
<dbReference type="AlphaFoldDB" id="A0A2M7P1K3"/>
<comment type="caution">
    <text evidence="2">The sequence shown here is derived from an EMBL/GenBank/DDBJ whole genome shotgun (WGS) entry which is preliminary data.</text>
</comment>
<feature type="transmembrane region" description="Helical" evidence="1">
    <location>
        <begin position="12"/>
        <end position="30"/>
    </location>
</feature>
<keyword evidence="1" id="KW-1133">Transmembrane helix</keyword>
<reference evidence="3" key="1">
    <citation type="submission" date="2017-09" db="EMBL/GenBank/DDBJ databases">
        <title>Depth-based differentiation of microbial function through sediment-hosted aquifers and enrichment of novel symbionts in the deep terrestrial subsurface.</title>
        <authorList>
            <person name="Probst A.J."/>
            <person name="Ladd B."/>
            <person name="Jarett J.K."/>
            <person name="Geller-Mcgrath D.E."/>
            <person name="Sieber C.M.K."/>
            <person name="Emerson J.B."/>
            <person name="Anantharaman K."/>
            <person name="Thomas B.C."/>
            <person name="Malmstrom R."/>
            <person name="Stieglmeier M."/>
            <person name="Klingl A."/>
            <person name="Woyke T."/>
            <person name="Ryan C.M."/>
            <person name="Banfield J.F."/>
        </authorList>
    </citation>
    <scope>NUCLEOTIDE SEQUENCE [LARGE SCALE GENOMIC DNA]</scope>
</reference>
<organism evidence="2 3">
    <name type="scientific">Candidatus Desantisbacteria bacterium CG_4_10_14_3_um_filter_40_18</name>
    <dbReference type="NCBI Taxonomy" id="1974544"/>
    <lineage>
        <taxon>Bacteria</taxon>
        <taxon>Candidatus Desantisiibacteriota</taxon>
    </lineage>
</organism>